<gene>
    <name evidence="2" type="ORF">H5V45_06960</name>
</gene>
<evidence type="ECO:0000313" key="3">
    <source>
        <dbReference type="Proteomes" id="UP000523955"/>
    </source>
</evidence>
<dbReference type="InterPro" id="IPR023346">
    <property type="entry name" value="Lysozyme-like_dom_sf"/>
</dbReference>
<dbReference type="InterPro" id="IPR031304">
    <property type="entry name" value="SLT_2"/>
</dbReference>
<dbReference type="PANTHER" id="PTHR30163">
    <property type="entry name" value="MEMBRANE-BOUND LYTIC MUREIN TRANSGLYCOSYLASE B"/>
    <property type="match status" value="1"/>
</dbReference>
<sequence>MLVAVSGLGYLASQTLMARPPLVPGDLPAYVAAPVPARTTPSVAPGQPLGRPRVDPNWLARTATRTGIPPTALRAYAVAQLSDAGGCDVGWTTLAGVGWVESQHGTLGGRTLRPGGRSSTPILGPALDGRRFAAIRSTPGSQAWHGDPRWEHAVGPMQFLPGTWATWATDGDGDGRTSPLDLDDAAAATARYLCADGHDLTTGDGWAAAIFSYNHDQAYVDAVHAAAVTYAQRAG</sequence>
<proteinExistence type="predicted"/>
<reference evidence="2 3" key="1">
    <citation type="submission" date="2020-08" db="EMBL/GenBank/DDBJ databases">
        <authorList>
            <person name="Seo M.-J."/>
        </authorList>
    </citation>
    <scope>NUCLEOTIDE SEQUENCE [LARGE SCALE GENOMIC DNA]</scope>
    <source>
        <strain evidence="2 3">KIGAM211</strain>
    </source>
</reference>
<evidence type="ECO:0000313" key="2">
    <source>
        <dbReference type="EMBL" id="MBB6627059.1"/>
    </source>
</evidence>
<protein>
    <submittedName>
        <fullName evidence="2">Lytic murein transglycosylase</fullName>
    </submittedName>
</protein>
<dbReference type="PANTHER" id="PTHR30163:SF8">
    <property type="entry name" value="LYTIC MUREIN TRANSGLYCOSYLASE"/>
    <property type="match status" value="1"/>
</dbReference>
<accession>A0A7X0V9V3</accession>
<dbReference type="Gene3D" id="1.10.530.10">
    <property type="match status" value="1"/>
</dbReference>
<feature type="domain" description="Transglycosylase SLT" evidence="1">
    <location>
        <begin position="150"/>
        <end position="207"/>
    </location>
</feature>
<comment type="caution">
    <text evidence="2">The sequence shown here is derived from an EMBL/GenBank/DDBJ whole genome shotgun (WGS) entry which is preliminary data.</text>
</comment>
<dbReference type="EMBL" id="JACKXE010000001">
    <property type="protein sequence ID" value="MBB6627059.1"/>
    <property type="molecule type" value="Genomic_DNA"/>
</dbReference>
<dbReference type="Pfam" id="PF13406">
    <property type="entry name" value="SLT_2"/>
    <property type="match status" value="1"/>
</dbReference>
<name>A0A7X0V9V3_9ACTN</name>
<keyword evidence="3" id="KW-1185">Reference proteome</keyword>
<dbReference type="SUPFAM" id="SSF53955">
    <property type="entry name" value="Lysozyme-like"/>
    <property type="match status" value="1"/>
</dbReference>
<organism evidence="2 3">
    <name type="scientific">Nocardioides luti</name>
    <dbReference type="NCBI Taxonomy" id="2761101"/>
    <lineage>
        <taxon>Bacteria</taxon>
        <taxon>Bacillati</taxon>
        <taxon>Actinomycetota</taxon>
        <taxon>Actinomycetes</taxon>
        <taxon>Propionibacteriales</taxon>
        <taxon>Nocardioidaceae</taxon>
        <taxon>Nocardioides</taxon>
    </lineage>
</organism>
<dbReference type="GO" id="GO:0008933">
    <property type="term" value="F:peptidoglycan lytic transglycosylase activity"/>
    <property type="evidence" value="ECO:0007669"/>
    <property type="project" value="TreeGrafter"/>
</dbReference>
<dbReference type="InterPro" id="IPR043426">
    <property type="entry name" value="MltB-like"/>
</dbReference>
<dbReference type="GO" id="GO:0009253">
    <property type="term" value="P:peptidoglycan catabolic process"/>
    <property type="evidence" value="ECO:0007669"/>
    <property type="project" value="TreeGrafter"/>
</dbReference>
<evidence type="ECO:0000259" key="1">
    <source>
        <dbReference type="Pfam" id="PF13406"/>
    </source>
</evidence>
<dbReference type="Proteomes" id="UP000523955">
    <property type="component" value="Unassembled WGS sequence"/>
</dbReference>
<dbReference type="AlphaFoldDB" id="A0A7X0V9V3"/>